<dbReference type="GO" id="GO:0070475">
    <property type="term" value="P:rRNA base methylation"/>
    <property type="evidence" value="ECO:0007669"/>
    <property type="project" value="InterPro"/>
</dbReference>
<comment type="function">
    <text evidence="9">Methyltransferase involved in ribosomal biogenesis. Specifically catalyzes the N1-methylation of the pseudouridine corresponding to position 914 in M.jannaschii 16S rRNA.</text>
</comment>
<feature type="site" description="Stabilizes Arg-xx" evidence="9">
    <location>
        <position position="64"/>
    </location>
</feature>
<dbReference type="GO" id="GO:0070037">
    <property type="term" value="F:rRNA (pseudouridine) methyltransferase activity"/>
    <property type="evidence" value="ECO:0007669"/>
    <property type="project" value="UniProtKB-UniRule"/>
</dbReference>
<sequence length="222" mass="25611">MLQLNIIDSELELVPEEMCDDYQIRKIANTRNKRPEDMILDSNYMHGAIDRAFPGKSNRVGRPDIFYHLLNVTQDSILNRLGYLETIIHTKNDEIIRINRETRIPKSYNRFIGLMEKLLRNGKVESPDGKILMNVEKGKWDSIIHDSYDSILLSPKGAKIKPSNLFTRKTDFSVFIGGFSEGDFVSPVYKKLNPISIFDDELTIWTVGWEILSSMETLEGIR</sequence>
<evidence type="ECO:0000256" key="7">
    <source>
        <dbReference type="ARBA" id="ARBA00022730"/>
    </source>
</evidence>
<proteinExistence type="inferred from homology"/>
<protein>
    <recommendedName>
        <fullName evidence="9">Ribosomal RNA small subunit methyltransferase Nep1</fullName>
        <ecNumber evidence="9">2.1.1.-</ecNumber>
    </recommendedName>
    <alternativeName>
        <fullName evidence="9">16S rRNA (pseudouridine-N1-)-methyltransferase Nep1</fullName>
    </alternativeName>
</protein>
<evidence type="ECO:0000256" key="5">
    <source>
        <dbReference type="ARBA" id="ARBA00022679"/>
    </source>
</evidence>
<dbReference type="InterPro" id="IPR023503">
    <property type="entry name" value="Ribosome_NEP1_arc"/>
</dbReference>
<dbReference type="Proteomes" id="UP000195607">
    <property type="component" value="Chromosome I"/>
</dbReference>
<feature type="binding site" evidence="9">
    <location>
        <position position="177"/>
    </location>
    <ligand>
        <name>S-adenosyl-L-methionine</name>
        <dbReference type="ChEBI" id="CHEBI:59789"/>
    </ligand>
</feature>
<dbReference type="EMBL" id="LT671858">
    <property type="protein sequence ID" value="SIM53087.1"/>
    <property type="molecule type" value="Genomic_DNA"/>
</dbReference>
<dbReference type="GeneID" id="41588003"/>
<evidence type="ECO:0000313" key="10">
    <source>
        <dbReference type="EMBL" id="SIM53087.1"/>
    </source>
</evidence>
<keyword evidence="8 9" id="KW-0694">RNA-binding</keyword>
<evidence type="ECO:0000256" key="6">
    <source>
        <dbReference type="ARBA" id="ARBA00022691"/>
    </source>
</evidence>
<dbReference type="RefSeq" id="WP_021789564.1">
    <property type="nucleotide sequence ID" value="NZ_LT671858.1"/>
</dbReference>
<dbReference type="InterPro" id="IPR005304">
    <property type="entry name" value="Rbsml_bgen_MeTrfase_EMG1/NEP1"/>
</dbReference>
<evidence type="ECO:0000256" key="9">
    <source>
        <dbReference type="HAMAP-Rule" id="MF_00554"/>
    </source>
</evidence>
<reference evidence="10 11" key="1">
    <citation type="submission" date="2016-04" db="EMBL/GenBank/DDBJ databases">
        <authorList>
            <person name="Evans L.H."/>
            <person name="Alamgir A."/>
            <person name="Owens N."/>
            <person name="Weber N.D."/>
            <person name="Virtaneva K."/>
            <person name="Barbian K."/>
            <person name="Babar A."/>
            <person name="Rosenke K."/>
        </authorList>
    </citation>
    <scope>NUCLEOTIDE SEQUENCE [LARGE SCALE GENOMIC DNA]</scope>
    <source>
        <strain evidence="11">S5(T) (JCM 30642 \VKM B-2941)</strain>
    </source>
</reference>
<dbReference type="Gene3D" id="3.40.1280.10">
    <property type="match status" value="1"/>
</dbReference>
<dbReference type="AlphaFoldDB" id="A0A1N5TYC0"/>
<feature type="binding site" evidence="9">
    <location>
        <begin position="197"/>
        <end position="202"/>
    </location>
    <ligand>
        <name>S-adenosyl-L-methionine</name>
        <dbReference type="ChEBI" id="CHEBI:59789"/>
    </ligand>
</feature>
<feature type="site" description="Interaction with substrate rRNA" evidence="9">
    <location>
        <position position="103"/>
    </location>
</feature>
<comment type="subunit">
    <text evidence="9">Homodimer.</text>
</comment>
<evidence type="ECO:0000256" key="8">
    <source>
        <dbReference type="ARBA" id="ARBA00022884"/>
    </source>
</evidence>
<dbReference type="EC" id="2.1.1.-" evidence="9"/>
<gene>
    <name evidence="9" type="primary">nep1</name>
    <name evidence="10" type="ORF">CSP5_0725</name>
</gene>
<keyword evidence="2 9" id="KW-0690">Ribosome biogenesis</keyword>
<feature type="site" description="Interaction with substrate rRNA" evidence="9">
    <location>
        <position position="106"/>
    </location>
</feature>
<keyword evidence="3 9" id="KW-0698">rRNA processing</keyword>
<dbReference type="Pfam" id="PF03587">
    <property type="entry name" value="EMG1"/>
    <property type="match status" value="1"/>
</dbReference>
<feature type="binding site" evidence="9">
    <location>
        <position position="182"/>
    </location>
    <ligand>
        <name>S-adenosyl-L-methionine</name>
        <dbReference type="ChEBI" id="CHEBI:59789"/>
    </ligand>
</feature>
<dbReference type="InterPro" id="IPR029026">
    <property type="entry name" value="tRNA_m1G_MTases_N"/>
</dbReference>
<evidence type="ECO:0000313" key="11">
    <source>
        <dbReference type="Proteomes" id="UP000195607"/>
    </source>
</evidence>
<dbReference type="HAMAP" id="MF_00554">
    <property type="entry name" value="NEP1"/>
    <property type="match status" value="1"/>
</dbReference>
<accession>A0A1N5TYC0</accession>
<keyword evidence="6 9" id="KW-0949">S-adenosyl-L-methionine</keyword>
<feature type="site" description="Interaction with substrate rRNA" evidence="9">
    <location>
        <position position="62"/>
    </location>
</feature>
<comment type="catalytic activity">
    <reaction evidence="9">
        <text>a pseudouridine in rRNA + S-adenosyl-L-methionine = an N(1)-methylpseudouridine in rRNA + S-adenosyl-L-homocysteine + H(+)</text>
        <dbReference type="Rhea" id="RHEA:46696"/>
        <dbReference type="Rhea" id="RHEA-COMP:11634"/>
        <dbReference type="Rhea" id="RHEA-COMP:13933"/>
        <dbReference type="ChEBI" id="CHEBI:15378"/>
        <dbReference type="ChEBI" id="CHEBI:57856"/>
        <dbReference type="ChEBI" id="CHEBI:59789"/>
        <dbReference type="ChEBI" id="CHEBI:65314"/>
        <dbReference type="ChEBI" id="CHEBI:74890"/>
    </reaction>
</comment>
<dbReference type="CDD" id="cd18088">
    <property type="entry name" value="Nep1-like"/>
    <property type="match status" value="1"/>
</dbReference>
<keyword evidence="7 9" id="KW-0699">rRNA-binding</keyword>
<keyword evidence="5 9" id="KW-0808">Transferase</keyword>
<dbReference type="SUPFAM" id="SSF75217">
    <property type="entry name" value="alpha/beta knot"/>
    <property type="match status" value="1"/>
</dbReference>
<evidence type="ECO:0000256" key="4">
    <source>
        <dbReference type="ARBA" id="ARBA00022603"/>
    </source>
</evidence>
<organism evidence="10 11">
    <name type="scientific">Cuniculiplasma divulgatum</name>
    <dbReference type="NCBI Taxonomy" id="1673428"/>
    <lineage>
        <taxon>Archaea</taxon>
        <taxon>Methanobacteriati</taxon>
        <taxon>Thermoplasmatota</taxon>
        <taxon>Thermoplasmata</taxon>
        <taxon>Thermoplasmatales</taxon>
        <taxon>Cuniculiplasmataceae</taxon>
        <taxon>Cuniculiplasma</taxon>
    </lineage>
</organism>
<name>A0A1N5TYC0_9ARCH</name>
<evidence type="ECO:0000256" key="3">
    <source>
        <dbReference type="ARBA" id="ARBA00022552"/>
    </source>
</evidence>
<dbReference type="PANTHER" id="PTHR12636">
    <property type="entry name" value="NEP1/MRA1"/>
    <property type="match status" value="1"/>
</dbReference>
<dbReference type="InterPro" id="IPR029028">
    <property type="entry name" value="Alpha/beta_knot_MTases"/>
</dbReference>
<comment type="similarity">
    <text evidence="1 9">Belongs to the class IV-like SAM-binding methyltransferase superfamily. RNA methyltransferase NEP1 family.</text>
</comment>
<keyword evidence="4 9" id="KW-0489">Methyltransferase</keyword>
<dbReference type="PANTHER" id="PTHR12636:SF5">
    <property type="entry name" value="RIBOSOMAL RNA SMALL SUBUNIT METHYLTRANSFERASE NEP1"/>
    <property type="match status" value="1"/>
</dbReference>
<dbReference type="GO" id="GO:0019843">
    <property type="term" value="F:rRNA binding"/>
    <property type="evidence" value="ECO:0007669"/>
    <property type="project" value="UniProtKB-UniRule"/>
</dbReference>
<evidence type="ECO:0000256" key="2">
    <source>
        <dbReference type="ARBA" id="ARBA00022517"/>
    </source>
</evidence>
<feature type="site" description="Interaction with substrate rRNA" evidence="9">
    <location>
        <position position="110"/>
    </location>
</feature>
<evidence type="ECO:0000256" key="1">
    <source>
        <dbReference type="ARBA" id="ARBA00008115"/>
    </source>
</evidence>